<comment type="caution">
    <text evidence="1">The sequence shown here is derived from an EMBL/GenBank/DDBJ whole genome shotgun (WGS) entry which is preliminary data.</text>
</comment>
<reference evidence="1 2" key="1">
    <citation type="submission" date="2019-03" db="EMBL/GenBank/DDBJ databases">
        <title>Genome sequence of Lentibacillus salicampi ATCC BAA-719.</title>
        <authorList>
            <person name="Maclea K.S."/>
            <person name="Simoes Junior M."/>
        </authorList>
    </citation>
    <scope>NUCLEOTIDE SEQUENCE [LARGE SCALE GENOMIC DNA]</scope>
    <source>
        <strain evidence="1 2">ATCC BAA-719</strain>
    </source>
</reference>
<dbReference type="Proteomes" id="UP000298484">
    <property type="component" value="Unassembled WGS sequence"/>
</dbReference>
<dbReference type="OrthoDB" id="2433869at2"/>
<evidence type="ECO:0000313" key="1">
    <source>
        <dbReference type="EMBL" id="TFJ91834.1"/>
    </source>
</evidence>
<dbReference type="AlphaFoldDB" id="A0A4Y9ABS6"/>
<sequence length="395" mass="44330">MQRYWRLMAVAAVVVLTIGTFYIQSAIAANGLPEITVEKVSGDADEMKPVKLVGNYTFGNGMGESVQVDAEGSTYGSEKSFFERIRNDLFHKKVDQLQAKYKGFMRGKGGKASSYLETEDTLAYADVINQATPGGGKIEFDIAVLDKANDETTSFTVPVPNRAMYVQVQVQDVQMTEDALNVITSNYLENGGTETHHYRFDIAKQDITDENMILSDKVQEDKRTHSSIVSGSDQAAAYDEIIFKKTVDPIIERTDQGRDTASATGEQEYIVYNPETEETRTLEFPGSLADQNILDRSDTMLYFKDQQQIVQYDMETEQMINEMDIPTSFKKSEKWGGVTRIKNDTAYMLTRNQEEPRRLAVLDLPSGDILFEGKIKLDDPVDKNASLSLNELQVE</sequence>
<evidence type="ECO:0000313" key="2">
    <source>
        <dbReference type="Proteomes" id="UP000298484"/>
    </source>
</evidence>
<name>A0A4Y9ABS6_9BACI</name>
<protein>
    <submittedName>
        <fullName evidence="1">Uncharacterized protein</fullName>
    </submittedName>
</protein>
<dbReference type="RefSeq" id="WP_135111055.1">
    <property type="nucleotide sequence ID" value="NZ_SRHY01000037.1"/>
</dbReference>
<accession>A0A4Y9ABS6</accession>
<keyword evidence="2" id="KW-1185">Reference proteome</keyword>
<dbReference type="EMBL" id="SRHY01000037">
    <property type="protein sequence ID" value="TFJ91834.1"/>
    <property type="molecule type" value="Genomic_DNA"/>
</dbReference>
<proteinExistence type="predicted"/>
<gene>
    <name evidence="1" type="ORF">E4U82_15400</name>
</gene>
<organism evidence="1 2">
    <name type="scientific">Lentibacillus salicampi</name>
    <dbReference type="NCBI Taxonomy" id="175306"/>
    <lineage>
        <taxon>Bacteria</taxon>
        <taxon>Bacillati</taxon>
        <taxon>Bacillota</taxon>
        <taxon>Bacilli</taxon>
        <taxon>Bacillales</taxon>
        <taxon>Bacillaceae</taxon>
        <taxon>Lentibacillus</taxon>
    </lineage>
</organism>